<dbReference type="EMBL" id="MN740988">
    <property type="protein sequence ID" value="QHU21211.1"/>
    <property type="molecule type" value="Genomic_DNA"/>
</dbReference>
<evidence type="ECO:0008006" key="3">
    <source>
        <dbReference type="Google" id="ProtNLM"/>
    </source>
</evidence>
<name>A0A6C0KVE4_9ZZZZ</name>
<feature type="compositionally biased region" description="Basic and acidic residues" evidence="1">
    <location>
        <begin position="1"/>
        <end position="11"/>
    </location>
</feature>
<reference evidence="2" key="1">
    <citation type="journal article" date="2020" name="Nature">
        <title>Giant virus diversity and host interactions through global metagenomics.</title>
        <authorList>
            <person name="Schulz F."/>
            <person name="Roux S."/>
            <person name="Paez-Espino D."/>
            <person name="Jungbluth S."/>
            <person name="Walsh D.A."/>
            <person name="Denef V.J."/>
            <person name="McMahon K.D."/>
            <person name="Konstantinidis K.T."/>
            <person name="Eloe-Fadrosh E.A."/>
            <person name="Kyrpides N.C."/>
            <person name="Woyke T."/>
        </authorList>
    </citation>
    <scope>NUCLEOTIDE SEQUENCE</scope>
    <source>
        <strain evidence="2">GVMAG-S-3300013094-100</strain>
    </source>
</reference>
<evidence type="ECO:0000256" key="1">
    <source>
        <dbReference type="SAM" id="MobiDB-lite"/>
    </source>
</evidence>
<protein>
    <recommendedName>
        <fullName evidence="3">F-box domain-containing protein</fullName>
    </recommendedName>
</protein>
<proteinExistence type="predicted"/>
<accession>A0A6C0KVE4</accession>
<evidence type="ECO:0000313" key="2">
    <source>
        <dbReference type="EMBL" id="QHU21211.1"/>
    </source>
</evidence>
<sequence>MEKEKRKEKSNSRSNSSSKSHSRHKKSKLPPSPPLPPLPDIDDNVLFKVIYSDRLTFEERMQLRLVSKRFIPLIDSYYSRDEIIAHLSYNNLLRLQKLFRNKPMYLQIITNELKRIENIATHFMGNNSTGRINDLIKKIKDKTINVATAELIDKKLNDYINENYDYFYPENQLGQTAQSTRDLNDIRKKRAIIERFINKERYSNEQTSSVGNYRDLGFGGIQYQNQ</sequence>
<dbReference type="AlphaFoldDB" id="A0A6C0KVE4"/>
<feature type="region of interest" description="Disordered" evidence="1">
    <location>
        <begin position="1"/>
        <end position="37"/>
    </location>
</feature>
<organism evidence="2">
    <name type="scientific">viral metagenome</name>
    <dbReference type="NCBI Taxonomy" id="1070528"/>
    <lineage>
        <taxon>unclassified sequences</taxon>
        <taxon>metagenomes</taxon>
        <taxon>organismal metagenomes</taxon>
    </lineage>
</organism>